<dbReference type="InParanoid" id="A0A7G1G6A3"/>
<dbReference type="InterPro" id="IPR003797">
    <property type="entry name" value="DegV"/>
</dbReference>
<evidence type="ECO:0000313" key="3">
    <source>
        <dbReference type="Proteomes" id="UP000516361"/>
    </source>
</evidence>
<dbReference type="PROSITE" id="PS51482">
    <property type="entry name" value="DEGV"/>
    <property type="match status" value="1"/>
</dbReference>
<organism evidence="2 3">
    <name type="scientific">Tepiditoga spiralis</name>
    <dbReference type="NCBI Taxonomy" id="2108365"/>
    <lineage>
        <taxon>Bacteria</taxon>
        <taxon>Thermotogati</taxon>
        <taxon>Thermotogota</taxon>
        <taxon>Thermotogae</taxon>
        <taxon>Petrotogales</taxon>
        <taxon>Petrotogaceae</taxon>
        <taxon>Tepiditoga</taxon>
    </lineage>
</organism>
<dbReference type="InterPro" id="IPR050270">
    <property type="entry name" value="DegV_domain_contain"/>
</dbReference>
<sequence>MIGIVCDSATDLPQELIKKYEINVVFLKIILGEKSYKDIIEINEEEVLKYMENSFAKTSLPSYTEIEEVFLEMINKGYDEIIAINISSGLSGTYNLFNMVARDIMNKHKSVKIKVIDSLSVSIGTGLMVLKAAEMNKNGESFDKIVSTIESIAKEKKSDGGYTIPTLKYLKAGGRISHLKATIASVLHMKPVISVDTYGKYFTVSKARGMKNAVNNLYEYFKTFTNGKEIEKVAIYRSGELQRTINFVNELKEKVEKFYDKEILIGKVSSAMTVHAGAGLVCIVGLVK</sequence>
<dbReference type="PANTHER" id="PTHR33434:SF2">
    <property type="entry name" value="FATTY ACID-BINDING PROTEIN TM_1468"/>
    <property type="match status" value="1"/>
</dbReference>
<evidence type="ECO:0000256" key="1">
    <source>
        <dbReference type="ARBA" id="ARBA00023121"/>
    </source>
</evidence>
<dbReference type="Gene3D" id="3.40.50.10170">
    <property type="match status" value="1"/>
</dbReference>
<dbReference type="Pfam" id="PF02645">
    <property type="entry name" value="DegV"/>
    <property type="match status" value="1"/>
</dbReference>
<evidence type="ECO:0000313" key="2">
    <source>
        <dbReference type="EMBL" id="BBE32088.1"/>
    </source>
</evidence>
<protein>
    <recommendedName>
        <fullName evidence="4">DegV family protein</fullName>
    </recommendedName>
</protein>
<dbReference type="InterPro" id="IPR043168">
    <property type="entry name" value="DegV_C"/>
</dbReference>
<evidence type="ECO:0008006" key="4">
    <source>
        <dbReference type="Google" id="ProtNLM"/>
    </source>
</evidence>
<name>A0A7G1G6A3_9BACT</name>
<keyword evidence="1" id="KW-0446">Lipid-binding</keyword>
<dbReference type="KEGG" id="ocy:OSSY52_22290"/>
<dbReference type="AlphaFoldDB" id="A0A7G1G6A3"/>
<dbReference type="SUPFAM" id="SSF82549">
    <property type="entry name" value="DAK1/DegV-like"/>
    <property type="match status" value="1"/>
</dbReference>
<proteinExistence type="predicted"/>
<dbReference type="Gene3D" id="3.30.1180.10">
    <property type="match status" value="1"/>
</dbReference>
<dbReference type="EMBL" id="AP018712">
    <property type="protein sequence ID" value="BBE32088.1"/>
    <property type="molecule type" value="Genomic_DNA"/>
</dbReference>
<dbReference type="GO" id="GO:0008289">
    <property type="term" value="F:lipid binding"/>
    <property type="evidence" value="ECO:0007669"/>
    <property type="project" value="UniProtKB-KW"/>
</dbReference>
<reference evidence="2 3" key="1">
    <citation type="submission" date="2018-06" db="EMBL/GenBank/DDBJ databases">
        <title>Genome sequencing of Oceanotoga sp. sy52.</title>
        <authorList>
            <person name="Mori K."/>
        </authorList>
    </citation>
    <scope>NUCLEOTIDE SEQUENCE [LARGE SCALE GENOMIC DNA]</scope>
    <source>
        <strain evidence="3">sy52</strain>
    </source>
</reference>
<dbReference type="RefSeq" id="WP_190614943.1">
    <property type="nucleotide sequence ID" value="NZ_AP018712.1"/>
</dbReference>
<dbReference type="Proteomes" id="UP000516361">
    <property type="component" value="Chromosome"/>
</dbReference>
<accession>A0A7G1G6A3</accession>
<gene>
    <name evidence="2" type="ORF">OSSY52_22290</name>
</gene>
<keyword evidence="3" id="KW-1185">Reference proteome</keyword>
<dbReference type="NCBIfam" id="TIGR00762">
    <property type="entry name" value="DegV"/>
    <property type="match status" value="1"/>
</dbReference>
<dbReference type="PANTHER" id="PTHR33434">
    <property type="entry name" value="DEGV DOMAIN-CONTAINING PROTEIN DR_1986-RELATED"/>
    <property type="match status" value="1"/>
</dbReference>